<evidence type="ECO:0000313" key="2">
    <source>
        <dbReference type="Proteomes" id="UP000270834"/>
    </source>
</evidence>
<dbReference type="Proteomes" id="UP000270834">
    <property type="component" value="Unassembled WGS sequence"/>
</dbReference>
<reference evidence="1 2" key="1">
    <citation type="submission" date="2018-08" db="EMBL/GenBank/DDBJ databases">
        <title>Recombination of ecologically and evolutionarily significant loci maintains genetic cohesion in the Pseudomonas syringae species complex.</title>
        <authorList>
            <person name="Dillon M."/>
            <person name="Thakur S."/>
            <person name="Almeida R.N.D."/>
            <person name="Weir B.S."/>
            <person name="Guttman D.S."/>
        </authorList>
    </citation>
    <scope>NUCLEOTIDE SEQUENCE [LARGE SCALE GENOMIC DNA]</scope>
    <source>
        <strain evidence="1 2">ICMP 7846</strain>
    </source>
</reference>
<dbReference type="AlphaFoldDB" id="A0A3M5DLK5"/>
<proteinExistence type="predicted"/>
<sequence length="306" mass="32054">MVEDRPVGFVEILAGRLCGIAEHLAILHRATAGPGVGTVDRKAREQLEQRAADTAQGQVAAGQVGPRHPQKTLGEVLQVTGEASRQDQLASLVDLVEKRLRASADPLPEFAQRSFAARIVLQQADLVHEVVAGGAVAQPILGQALLATEDLLNVQQHRRAAAMGADPLAAAAQASAIAARIGQAVDVIDAQAIEQTVLEQLEDLAVHGLEHLAALDPQADQFADVEETAPVDVVRRGAPTGQAVVLRLEQAVQALASLLVAFLEFAQRALEGCARSALGERSRQLTLHLAQGLAVLPALAETAGQG</sequence>
<comment type="caution">
    <text evidence="1">The sequence shown here is derived from an EMBL/GenBank/DDBJ whole genome shotgun (WGS) entry which is preliminary data.</text>
</comment>
<accession>A0A3M5DLK5</accession>
<name>A0A3M5DLK5_PSEAI</name>
<protein>
    <submittedName>
        <fullName evidence="1">Uncharacterized protein</fullName>
    </submittedName>
</protein>
<dbReference type="EMBL" id="RBSQ01000922">
    <property type="protein sequence ID" value="RMS50464.1"/>
    <property type="molecule type" value="Genomic_DNA"/>
</dbReference>
<organism evidence="1 2">
    <name type="scientific">Pseudomonas aeruginosa</name>
    <dbReference type="NCBI Taxonomy" id="287"/>
    <lineage>
        <taxon>Bacteria</taxon>
        <taxon>Pseudomonadati</taxon>
        <taxon>Pseudomonadota</taxon>
        <taxon>Gammaproteobacteria</taxon>
        <taxon>Pseudomonadales</taxon>
        <taxon>Pseudomonadaceae</taxon>
        <taxon>Pseudomonas</taxon>
    </lineage>
</organism>
<evidence type="ECO:0000313" key="1">
    <source>
        <dbReference type="EMBL" id="RMS50464.1"/>
    </source>
</evidence>
<gene>
    <name evidence="1" type="ORF">ALP65_04701</name>
</gene>